<dbReference type="PROSITE" id="PS51186">
    <property type="entry name" value="GNAT"/>
    <property type="match status" value="1"/>
</dbReference>
<dbReference type="Proteomes" id="UP000322524">
    <property type="component" value="Unassembled WGS sequence"/>
</dbReference>
<dbReference type="SUPFAM" id="SSF55729">
    <property type="entry name" value="Acyl-CoA N-acyltransferases (Nat)"/>
    <property type="match status" value="1"/>
</dbReference>
<dbReference type="Pfam" id="PF00583">
    <property type="entry name" value="Acetyltransf_1"/>
    <property type="match status" value="1"/>
</dbReference>
<gene>
    <name evidence="2" type="ORF">FZC76_10190</name>
</gene>
<evidence type="ECO:0000313" key="3">
    <source>
        <dbReference type="Proteomes" id="UP000322524"/>
    </source>
</evidence>
<dbReference type="OrthoDB" id="9782266at2"/>
<feature type="domain" description="N-acetyltransferase" evidence="1">
    <location>
        <begin position="6"/>
        <end position="157"/>
    </location>
</feature>
<dbReference type="AlphaFoldDB" id="A0A5D4T0T0"/>
<proteinExistence type="predicted"/>
<dbReference type="CDD" id="cd04301">
    <property type="entry name" value="NAT_SF"/>
    <property type="match status" value="1"/>
</dbReference>
<reference evidence="2 3" key="1">
    <citation type="submission" date="2019-08" db="EMBL/GenBank/DDBJ databases">
        <title>Bacillus genomes from the desert of Cuatro Cienegas, Coahuila.</title>
        <authorList>
            <person name="Olmedo-Alvarez G."/>
        </authorList>
    </citation>
    <scope>NUCLEOTIDE SEQUENCE [LARGE SCALE GENOMIC DNA]</scope>
    <source>
        <strain evidence="2 3">CH28_1T</strain>
    </source>
</reference>
<dbReference type="Gene3D" id="3.40.630.30">
    <property type="match status" value="1"/>
</dbReference>
<dbReference type="EMBL" id="VTEV01000004">
    <property type="protein sequence ID" value="TYS68112.1"/>
    <property type="molecule type" value="Genomic_DNA"/>
</dbReference>
<name>A0A5D4T0T0_9BACI</name>
<sequence>MESNLMIFELITLKSLEIARDIVNSNPSYNVLENGHPSRTIEEVSNEFLNTFTESYLVKWEEEYIGVIDFLKNNPKDNHPWIGLLMIHHNYHSRGYGKKVYLSFEEKIISQHSWKCVRLGVLKNNKKAREFWESMGFTYYGSSEWDNKVVSCYEKHF</sequence>
<accession>A0A5D4T0T0</accession>
<dbReference type="GO" id="GO:0016747">
    <property type="term" value="F:acyltransferase activity, transferring groups other than amino-acyl groups"/>
    <property type="evidence" value="ECO:0007669"/>
    <property type="project" value="InterPro"/>
</dbReference>
<keyword evidence="2" id="KW-0808">Transferase</keyword>
<evidence type="ECO:0000259" key="1">
    <source>
        <dbReference type="PROSITE" id="PS51186"/>
    </source>
</evidence>
<dbReference type="InterPro" id="IPR016181">
    <property type="entry name" value="Acyl_CoA_acyltransferase"/>
</dbReference>
<dbReference type="InterPro" id="IPR000182">
    <property type="entry name" value="GNAT_dom"/>
</dbReference>
<organism evidence="2 3">
    <name type="scientific">Sutcliffiella horikoshii</name>
    <dbReference type="NCBI Taxonomy" id="79883"/>
    <lineage>
        <taxon>Bacteria</taxon>
        <taxon>Bacillati</taxon>
        <taxon>Bacillota</taxon>
        <taxon>Bacilli</taxon>
        <taxon>Bacillales</taxon>
        <taxon>Bacillaceae</taxon>
        <taxon>Sutcliffiella</taxon>
    </lineage>
</organism>
<comment type="caution">
    <text evidence="2">The sequence shown here is derived from an EMBL/GenBank/DDBJ whole genome shotgun (WGS) entry which is preliminary data.</text>
</comment>
<evidence type="ECO:0000313" key="2">
    <source>
        <dbReference type="EMBL" id="TYS68112.1"/>
    </source>
</evidence>
<protein>
    <submittedName>
        <fullName evidence="2">GNAT family N-acetyltransferase</fullName>
    </submittedName>
</protein>